<dbReference type="RefSeq" id="WP_025414217.1">
    <property type="nucleotide sequence ID" value="NZ_CP007129.1"/>
</dbReference>
<reference evidence="1 2" key="1">
    <citation type="journal article" date="2014" name="Genome Announc.">
        <title>Genome Sequence and Methylome of Soil Bacterium Gemmatirosa kalamazoonensis KBS708T, a Member of the Rarely Cultivated Gemmatimonadetes Phylum.</title>
        <authorList>
            <person name="Debruyn J.M."/>
            <person name="Radosevich M."/>
            <person name="Wommack K.E."/>
            <person name="Polson S.W."/>
            <person name="Hauser L.J."/>
            <person name="Fawaz M.N."/>
            <person name="Korlach J."/>
            <person name="Tsai Y.C."/>
        </authorList>
    </citation>
    <scope>NUCLEOTIDE SEQUENCE [LARGE SCALE GENOMIC DNA]</scope>
    <source>
        <strain evidence="1 2">KBS708</strain>
        <plasmid evidence="2">Plasmid 1</plasmid>
    </source>
</reference>
<keyword evidence="1" id="KW-0614">Plasmid</keyword>
<evidence type="ECO:0000313" key="1">
    <source>
        <dbReference type="EMBL" id="AHG92899.1"/>
    </source>
</evidence>
<dbReference type="EMBL" id="CP007129">
    <property type="protein sequence ID" value="AHG92899.1"/>
    <property type="molecule type" value="Genomic_DNA"/>
</dbReference>
<organism evidence="1 2">
    <name type="scientific">Gemmatirosa kalamazoonensis</name>
    <dbReference type="NCBI Taxonomy" id="861299"/>
    <lineage>
        <taxon>Bacteria</taxon>
        <taxon>Pseudomonadati</taxon>
        <taxon>Gemmatimonadota</taxon>
        <taxon>Gemmatimonadia</taxon>
        <taxon>Gemmatimonadales</taxon>
        <taxon>Gemmatimonadaceae</taxon>
        <taxon>Gemmatirosa</taxon>
    </lineage>
</organism>
<name>W0RPG6_9BACT</name>
<accession>W0RPG6</accession>
<geneLocation type="plasmid" evidence="1 2">
    <name>1</name>
</geneLocation>
<sequence length="124" mass="13736">MTPEETPFQFGDAWFALGLVTPERLAALRAEWASGEDRSPEHYRWQAFVEFLAERRPLSAELAAALYELGARDPDAHGMGAAMRHRIVELPECPASVLAAAAASGERHLVRAVERRARTGEPIR</sequence>
<dbReference type="InParanoid" id="W0RPG6"/>
<dbReference type="OrthoDB" id="284482at2"/>
<proteinExistence type="predicted"/>
<protein>
    <submittedName>
        <fullName evidence="1">Uncharacterized protein</fullName>
    </submittedName>
</protein>
<dbReference type="HOGENOM" id="CLU_2000623_0_0_0"/>
<keyword evidence="2" id="KW-1185">Reference proteome</keyword>
<dbReference type="Proteomes" id="UP000019151">
    <property type="component" value="Plasmid 1"/>
</dbReference>
<dbReference type="KEGG" id="gba:J421_5364"/>
<evidence type="ECO:0000313" key="2">
    <source>
        <dbReference type="Proteomes" id="UP000019151"/>
    </source>
</evidence>
<dbReference type="AlphaFoldDB" id="W0RPG6"/>
<gene>
    <name evidence="1" type="ORF">J421_5364</name>
</gene>